<evidence type="ECO:0000313" key="3">
    <source>
        <dbReference type="Proteomes" id="UP001633002"/>
    </source>
</evidence>
<name>A0ABD3IJ36_9MARC</name>
<sequence length="281" mass="31674">MLKNMYGREEWYDEKILNPVLKKLKVEALRDLKGNNGEWRRRNLQAEADLLGEKTMGRSSSRSYNRRSIFRVKNTLLSTFDEAIGSTEGNPVLTIILAELIQEVWRDRNAQVFQSRRKRTPIIVTLNRALGMIEGSLSDRSNGTKWQRGLADLSEINKIIQAVTHDANNLANFLDLSLNLTDLRLDTAEAEMVDITSMENESIPWWIADSQRPVSNVDGLHTVSLAENAAGISISPHQEEAHSSNEAIAAPQEFSPPQDTEERRQGRTDNETPLTLGSHIT</sequence>
<dbReference type="Proteomes" id="UP001633002">
    <property type="component" value="Unassembled WGS sequence"/>
</dbReference>
<proteinExistence type="predicted"/>
<evidence type="ECO:0000313" key="2">
    <source>
        <dbReference type="EMBL" id="KAL3702162.1"/>
    </source>
</evidence>
<accession>A0ABD3IJ36</accession>
<keyword evidence="3" id="KW-1185">Reference proteome</keyword>
<feature type="compositionally biased region" description="Basic and acidic residues" evidence="1">
    <location>
        <begin position="260"/>
        <end position="270"/>
    </location>
</feature>
<gene>
    <name evidence="2" type="ORF">R1sor_020184</name>
</gene>
<protein>
    <submittedName>
        <fullName evidence="2">Uncharacterized protein</fullName>
    </submittedName>
</protein>
<feature type="region of interest" description="Disordered" evidence="1">
    <location>
        <begin position="235"/>
        <end position="281"/>
    </location>
</feature>
<dbReference type="AlphaFoldDB" id="A0ABD3IJ36"/>
<dbReference type="EMBL" id="JBJQOH010000001">
    <property type="protein sequence ID" value="KAL3702162.1"/>
    <property type="molecule type" value="Genomic_DNA"/>
</dbReference>
<feature type="compositionally biased region" description="Polar residues" evidence="1">
    <location>
        <begin position="271"/>
        <end position="281"/>
    </location>
</feature>
<evidence type="ECO:0000256" key="1">
    <source>
        <dbReference type="SAM" id="MobiDB-lite"/>
    </source>
</evidence>
<reference evidence="2 3" key="1">
    <citation type="submission" date="2024-09" db="EMBL/GenBank/DDBJ databases">
        <title>Chromosome-scale assembly of Riccia sorocarpa.</title>
        <authorList>
            <person name="Paukszto L."/>
        </authorList>
    </citation>
    <scope>NUCLEOTIDE SEQUENCE [LARGE SCALE GENOMIC DNA]</scope>
    <source>
        <strain evidence="2">LP-2024</strain>
        <tissue evidence="2">Aerial parts of the thallus</tissue>
    </source>
</reference>
<organism evidence="2 3">
    <name type="scientific">Riccia sorocarpa</name>
    <dbReference type="NCBI Taxonomy" id="122646"/>
    <lineage>
        <taxon>Eukaryota</taxon>
        <taxon>Viridiplantae</taxon>
        <taxon>Streptophyta</taxon>
        <taxon>Embryophyta</taxon>
        <taxon>Marchantiophyta</taxon>
        <taxon>Marchantiopsida</taxon>
        <taxon>Marchantiidae</taxon>
        <taxon>Marchantiales</taxon>
        <taxon>Ricciaceae</taxon>
        <taxon>Riccia</taxon>
    </lineage>
</organism>
<comment type="caution">
    <text evidence="2">The sequence shown here is derived from an EMBL/GenBank/DDBJ whole genome shotgun (WGS) entry which is preliminary data.</text>
</comment>